<accession>A0A7S0AVP7</accession>
<sequence>MRFSRRHLRIIELALLIWILISFDVNSHNSFVQAKESLITSEHNQPSATCSSDTNENGSAACSNSAPEDDIHVDGDSIKSDEESPKSLRDFMKVFNRLGTSWSHVFGSYLDVVKTAHGKDMEGDVYADDIESGVAMLQNMVAQALKEAGGEGTKEGQKWTFDAVPLQEFGATMDDVFVAFLRWSGVDSSNEDEHEACKLKGGVNKREIFPINVSKAFRRLTAYATWMDEQKSVLLDPPLTLDSVRQAKSLLYSRVTHDDCGRVVWWLDLGQTKFKEMKHLAHEEILRFFVWLSHLIMTDENAQRNGIMFLDSMDSVSFYQYMTMLPYQLGITIDKFMIGVTPLKTKLVVFLKRPLWFDVGFGLLSVFLPTRMKKRVSQPDAEQASIEDIVGSNIPVGFDNYNGTLAFDLITKHEEEKAAKSYVAK</sequence>
<organism evidence="4">
    <name type="scientific">Minutocellus polymorphus</name>
    <dbReference type="NCBI Taxonomy" id="265543"/>
    <lineage>
        <taxon>Eukaryota</taxon>
        <taxon>Sar</taxon>
        <taxon>Stramenopiles</taxon>
        <taxon>Ochrophyta</taxon>
        <taxon>Bacillariophyta</taxon>
        <taxon>Mediophyceae</taxon>
        <taxon>Cymatosirophycidae</taxon>
        <taxon>Cymatosirales</taxon>
        <taxon>Cymatosiraceae</taxon>
        <taxon>Minutocellus</taxon>
    </lineage>
</organism>
<protein>
    <recommendedName>
        <fullName evidence="3">CRAL-TRIO domain-containing protein</fullName>
    </recommendedName>
</protein>
<dbReference type="GO" id="GO:1902936">
    <property type="term" value="F:phosphatidylinositol bisphosphate binding"/>
    <property type="evidence" value="ECO:0007669"/>
    <property type="project" value="TreeGrafter"/>
</dbReference>
<feature type="domain" description="CRAL-TRIO" evidence="3">
    <location>
        <begin position="237"/>
        <end position="409"/>
    </location>
</feature>
<keyword evidence="2" id="KW-0732">Signal</keyword>
<dbReference type="InterPro" id="IPR001251">
    <property type="entry name" value="CRAL-TRIO_dom"/>
</dbReference>
<evidence type="ECO:0000259" key="3">
    <source>
        <dbReference type="PROSITE" id="PS50191"/>
    </source>
</evidence>
<dbReference type="CDD" id="cd00170">
    <property type="entry name" value="SEC14"/>
    <property type="match status" value="1"/>
</dbReference>
<evidence type="ECO:0000256" key="2">
    <source>
        <dbReference type="SAM" id="SignalP"/>
    </source>
</evidence>
<dbReference type="GO" id="GO:0016020">
    <property type="term" value="C:membrane"/>
    <property type="evidence" value="ECO:0007669"/>
    <property type="project" value="TreeGrafter"/>
</dbReference>
<dbReference type="EMBL" id="HBEJ01014642">
    <property type="protein sequence ID" value="CAD8375628.1"/>
    <property type="molecule type" value="Transcribed_RNA"/>
</dbReference>
<dbReference type="AlphaFoldDB" id="A0A7S0AVP7"/>
<feature type="compositionally biased region" description="Polar residues" evidence="1">
    <location>
        <begin position="42"/>
        <end position="66"/>
    </location>
</feature>
<feature type="compositionally biased region" description="Basic and acidic residues" evidence="1">
    <location>
        <begin position="69"/>
        <end position="84"/>
    </location>
</feature>
<dbReference type="Pfam" id="PF00650">
    <property type="entry name" value="CRAL_TRIO"/>
    <property type="match status" value="1"/>
</dbReference>
<dbReference type="PANTHER" id="PTHR10174">
    <property type="entry name" value="ALPHA-TOCOPHEROL TRANSFER PROTEIN-RELATED"/>
    <property type="match status" value="1"/>
</dbReference>
<dbReference type="SUPFAM" id="SSF52087">
    <property type="entry name" value="CRAL/TRIO domain"/>
    <property type="match status" value="1"/>
</dbReference>
<dbReference type="PROSITE" id="PS50191">
    <property type="entry name" value="CRAL_TRIO"/>
    <property type="match status" value="1"/>
</dbReference>
<evidence type="ECO:0000256" key="1">
    <source>
        <dbReference type="SAM" id="MobiDB-lite"/>
    </source>
</evidence>
<reference evidence="4" key="1">
    <citation type="submission" date="2021-01" db="EMBL/GenBank/DDBJ databases">
        <authorList>
            <person name="Corre E."/>
            <person name="Pelletier E."/>
            <person name="Niang G."/>
            <person name="Scheremetjew M."/>
            <person name="Finn R."/>
            <person name="Kale V."/>
            <person name="Holt S."/>
            <person name="Cochrane G."/>
            <person name="Meng A."/>
            <person name="Brown T."/>
            <person name="Cohen L."/>
        </authorList>
    </citation>
    <scope>NUCLEOTIDE SEQUENCE</scope>
    <source>
        <strain evidence="4">CCMP3303</strain>
    </source>
</reference>
<dbReference type="InterPro" id="IPR036865">
    <property type="entry name" value="CRAL-TRIO_dom_sf"/>
</dbReference>
<feature type="signal peptide" evidence="2">
    <location>
        <begin position="1"/>
        <end position="27"/>
    </location>
</feature>
<feature type="chain" id="PRO_5031555075" description="CRAL-TRIO domain-containing protein" evidence="2">
    <location>
        <begin position="28"/>
        <end position="425"/>
    </location>
</feature>
<feature type="region of interest" description="Disordered" evidence="1">
    <location>
        <begin position="42"/>
        <end position="84"/>
    </location>
</feature>
<dbReference type="Gene3D" id="3.40.525.10">
    <property type="entry name" value="CRAL-TRIO lipid binding domain"/>
    <property type="match status" value="1"/>
</dbReference>
<name>A0A7S0AVP7_9STRA</name>
<gene>
    <name evidence="4" type="ORF">MPOL1434_LOCUS8589</name>
</gene>
<dbReference type="PANTHER" id="PTHR10174:SF208">
    <property type="entry name" value="CRAL-TRIO DOMAIN-CONTAINING PROTEIN DDB_G0278031"/>
    <property type="match status" value="1"/>
</dbReference>
<evidence type="ECO:0000313" key="4">
    <source>
        <dbReference type="EMBL" id="CAD8375628.1"/>
    </source>
</evidence>
<proteinExistence type="predicted"/>